<keyword evidence="3" id="KW-1185">Reference proteome</keyword>
<dbReference type="Proteomes" id="UP001586593">
    <property type="component" value="Unassembled WGS sequence"/>
</dbReference>
<name>A0ABR3VSF8_9PEZI</name>
<evidence type="ECO:0000313" key="3">
    <source>
        <dbReference type="Proteomes" id="UP001586593"/>
    </source>
</evidence>
<evidence type="ECO:0000313" key="2">
    <source>
        <dbReference type="EMBL" id="KAL1844594.1"/>
    </source>
</evidence>
<protein>
    <submittedName>
        <fullName evidence="2">Uncharacterized protein</fullName>
    </submittedName>
</protein>
<accession>A0ABR3VSF8</accession>
<sequence length="165" mass="18382">MSVRPLGEREAGRDGGSSHSHHVTAGLVFPTKPTSTAGKASGSRSWTGQNQFRCRRRDEWADVRTNTPVAMRPDTCPTERSITKSSQDVRSRLFWDWTRVRSVQKDVFSSGSELLCARLRSSHRDGHGSSVLRAAERTPAEPHERTESETPLLPFHSVPLHAIIV</sequence>
<feature type="region of interest" description="Disordered" evidence="1">
    <location>
        <begin position="123"/>
        <end position="151"/>
    </location>
</feature>
<organism evidence="2 3">
    <name type="scientific">Phialemonium thermophilum</name>
    <dbReference type="NCBI Taxonomy" id="223376"/>
    <lineage>
        <taxon>Eukaryota</taxon>
        <taxon>Fungi</taxon>
        <taxon>Dikarya</taxon>
        <taxon>Ascomycota</taxon>
        <taxon>Pezizomycotina</taxon>
        <taxon>Sordariomycetes</taxon>
        <taxon>Sordariomycetidae</taxon>
        <taxon>Cephalothecales</taxon>
        <taxon>Cephalothecaceae</taxon>
        <taxon>Phialemonium</taxon>
    </lineage>
</organism>
<dbReference type="EMBL" id="JAZHXJ010001601">
    <property type="protein sequence ID" value="KAL1844594.1"/>
    <property type="molecule type" value="Genomic_DNA"/>
</dbReference>
<comment type="caution">
    <text evidence="2">The sequence shown here is derived from an EMBL/GenBank/DDBJ whole genome shotgun (WGS) entry which is preliminary data.</text>
</comment>
<feature type="compositionally biased region" description="Polar residues" evidence="1">
    <location>
        <begin position="32"/>
        <end position="50"/>
    </location>
</feature>
<proteinExistence type="predicted"/>
<feature type="compositionally biased region" description="Basic and acidic residues" evidence="1">
    <location>
        <begin position="1"/>
        <end position="13"/>
    </location>
</feature>
<feature type="compositionally biased region" description="Basic and acidic residues" evidence="1">
    <location>
        <begin position="134"/>
        <end position="148"/>
    </location>
</feature>
<reference evidence="2 3" key="1">
    <citation type="journal article" date="2024" name="Commun. Biol.">
        <title>Comparative genomic analysis of thermophilic fungi reveals convergent evolutionary adaptations and gene losses.</title>
        <authorList>
            <person name="Steindorff A.S."/>
            <person name="Aguilar-Pontes M.V."/>
            <person name="Robinson A.J."/>
            <person name="Andreopoulos B."/>
            <person name="LaButti K."/>
            <person name="Kuo A."/>
            <person name="Mondo S."/>
            <person name="Riley R."/>
            <person name="Otillar R."/>
            <person name="Haridas S."/>
            <person name="Lipzen A."/>
            <person name="Grimwood J."/>
            <person name="Schmutz J."/>
            <person name="Clum A."/>
            <person name="Reid I.D."/>
            <person name="Moisan M.C."/>
            <person name="Butler G."/>
            <person name="Nguyen T.T.M."/>
            <person name="Dewar K."/>
            <person name="Conant G."/>
            <person name="Drula E."/>
            <person name="Henrissat B."/>
            <person name="Hansel C."/>
            <person name="Singer S."/>
            <person name="Hutchinson M.I."/>
            <person name="de Vries R.P."/>
            <person name="Natvig D.O."/>
            <person name="Powell A.J."/>
            <person name="Tsang A."/>
            <person name="Grigoriev I.V."/>
        </authorList>
    </citation>
    <scope>NUCLEOTIDE SEQUENCE [LARGE SCALE GENOMIC DNA]</scope>
    <source>
        <strain evidence="2 3">ATCC 24622</strain>
    </source>
</reference>
<feature type="region of interest" description="Disordered" evidence="1">
    <location>
        <begin position="1"/>
        <end position="50"/>
    </location>
</feature>
<gene>
    <name evidence="2" type="ORF">VTK73DRAFT_2243</name>
</gene>
<evidence type="ECO:0000256" key="1">
    <source>
        <dbReference type="SAM" id="MobiDB-lite"/>
    </source>
</evidence>